<dbReference type="GO" id="GO:0003677">
    <property type="term" value="F:DNA binding"/>
    <property type="evidence" value="ECO:0007669"/>
    <property type="project" value="InterPro"/>
</dbReference>
<reference evidence="2 3" key="1">
    <citation type="submission" date="2020-10" db="EMBL/GenBank/DDBJ databases">
        <title>Complete genome sequence of Cupriavidus basilensis CCUG 49340T.</title>
        <authorList>
            <person name="Salva-Serra F."/>
            <person name="Donoso R.A."/>
            <person name="Cho K.H."/>
            <person name="Yoo J.A."/>
            <person name="Lee K."/>
            <person name="Yoon S.-H."/>
            <person name="Perez-Pantoja D."/>
            <person name="Moore E.R.B."/>
        </authorList>
    </citation>
    <scope>NUCLEOTIDE SEQUENCE [LARGE SCALE GENOMIC DNA]</scope>
    <source>
        <strain evidence="3">CCUG 49340</strain>
        <plasmid evidence="2 3">pRK1-1</plasmid>
    </source>
</reference>
<proteinExistence type="predicted"/>
<sequence>MMSLARRALDQEPVGQPILDQDNLAATIISTCTINGKVVILSRYGDPKWRLVGQPTNKGASEQYVDFNAIPAGWRATMKAILWHYMRRGREGKKRPSPRAVTKLLVDAKSFLQHLVRLNITRLADVTPFACSLFVDFCRQHRQRQGSARAGELLKASSLGQLYGAVEALHELSQYTRDVMPDHPWAGTSATHLAGLTGQGTGFRGGKTPLMPDDVFTTLFQRAWSLVEAADDLLDVRDEILILRQAAGGKTPAEGIFVRSRGWADMWEFNKAVIELRTACYIVVASLSGCRNHELGFVQRGACYATEAAADDKGEPRTYNWMRSQSTKTGEGRAEWMVPEAVVTALKVMERWSAPYRAVIEAEIEALRSQNPLDPELAEAQLHMNAVFVAMTPNRGNQVRTMSLGAWNKALKSFAQNCGLDWDLASHHFRRKFASYAARSQFGDLRYLRSHFKHWSMDMTLGYALNESQEIALYAEIQTELDDIKNEVVEGWLRPGTALAGGYGRNIVSWRGGQAVTIFKDHRQMVRSLAESTSIRSNGHAWCTADDNRCVGNDLERTRCSGCNNAVIGPEYAPLYRGLHDHLQEVLACDDIGEGGRNLVRRDMQRCRDVLVTLSQGDNSESAAP</sequence>
<evidence type="ECO:0000313" key="3">
    <source>
        <dbReference type="Proteomes" id="UP000397656"/>
    </source>
</evidence>
<protein>
    <submittedName>
        <fullName evidence="2">Integrase</fullName>
    </submittedName>
</protein>
<gene>
    <name evidence="2" type="ORF">F7R26_036970</name>
</gene>
<dbReference type="InterPro" id="IPR011010">
    <property type="entry name" value="DNA_brk_join_enz"/>
</dbReference>
<keyword evidence="2" id="KW-0614">Plasmid</keyword>
<dbReference type="EMBL" id="CP062805">
    <property type="protein sequence ID" value="QOT81616.1"/>
    <property type="molecule type" value="Genomic_DNA"/>
</dbReference>
<evidence type="ECO:0000256" key="1">
    <source>
        <dbReference type="ARBA" id="ARBA00023172"/>
    </source>
</evidence>
<dbReference type="SUPFAM" id="SSF56349">
    <property type="entry name" value="DNA breaking-rejoining enzymes"/>
    <property type="match status" value="1"/>
</dbReference>
<dbReference type="AlphaFoldDB" id="A0A7M2H9B8"/>
<dbReference type="GeneID" id="98406567"/>
<dbReference type="GO" id="GO:0006310">
    <property type="term" value="P:DNA recombination"/>
    <property type="evidence" value="ECO:0007669"/>
    <property type="project" value="UniProtKB-KW"/>
</dbReference>
<organism evidence="2 3">
    <name type="scientific">Cupriavidus basilensis</name>
    <dbReference type="NCBI Taxonomy" id="68895"/>
    <lineage>
        <taxon>Bacteria</taxon>
        <taxon>Pseudomonadati</taxon>
        <taxon>Pseudomonadota</taxon>
        <taxon>Betaproteobacteria</taxon>
        <taxon>Burkholderiales</taxon>
        <taxon>Burkholderiaceae</taxon>
        <taxon>Cupriavidus</taxon>
    </lineage>
</organism>
<keyword evidence="1" id="KW-0233">DNA recombination</keyword>
<geneLocation type="plasmid" evidence="2 3">
    <name>pRK1-1</name>
</geneLocation>
<evidence type="ECO:0000313" key="2">
    <source>
        <dbReference type="EMBL" id="QOT81616.1"/>
    </source>
</evidence>
<dbReference type="Proteomes" id="UP000397656">
    <property type="component" value="Plasmid pRK1-1"/>
</dbReference>
<accession>A0A7M2H9B8</accession>
<dbReference type="Gene3D" id="1.10.443.10">
    <property type="entry name" value="Intergrase catalytic core"/>
    <property type="match status" value="1"/>
</dbReference>
<dbReference type="GO" id="GO:0015074">
    <property type="term" value="P:DNA integration"/>
    <property type="evidence" value="ECO:0007669"/>
    <property type="project" value="InterPro"/>
</dbReference>
<dbReference type="InterPro" id="IPR013762">
    <property type="entry name" value="Integrase-like_cat_sf"/>
</dbReference>
<dbReference type="RefSeq" id="WP_143010704.1">
    <property type="nucleotide sequence ID" value="NZ_CP062805.1"/>
</dbReference>
<name>A0A7M2H9B8_9BURK</name>